<evidence type="ECO:0000256" key="2">
    <source>
        <dbReference type="ARBA" id="ARBA00022553"/>
    </source>
</evidence>
<evidence type="ECO:0000313" key="13">
    <source>
        <dbReference type="Proteomes" id="UP000824140"/>
    </source>
</evidence>
<dbReference type="SMART" id="SM00448">
    <property type="entry name" value="REC"/>
    <property type="match status" value="1"/>
</dbReference>
<evidence type="ECO:0000313" key="12">
    <source>
        <dbReference type="EMBL" id="HIS93827.1"/>
    </source>
</evidence>
<dbReference type="InterPro" id="IPR001789">
    <property type="entry name" value="Sig_transdc_resp-reg_receiver"/>
</dbReference>
<dbReference type="SUPFAM" id="SSF52172">
    <property type="entry name" value="CheY-like"/>
    <property type="match status" value="1"/>
</dbReference>
<gene>
    <name evidence="12" type="ORF">IAA84_12500</name>
</gene>
<dbReference type="Pfam" id="PF00072">
    <property type="entry name" value="Response_reg"/>
    <property type="match status" value="1"/>
</dbReference>
<dbReference type="SUPFAM" id="SSF46894">
    <property type="entry name" value="C-terminal effector domain of the bipartite response regulators"/>
    <property type="match status" value="1"/>
</dbReference>
<accession>A0A9D1G2K7</accession>
<dbReference type="CDD" id="cd00383">
    <property type="entry name" value="trans_reg_C"/>
    <property type="match status" value="1"/>
</dbReference>
<feature type="domain" description="OmpR/PhoB-type" evidence="11">
    <location>
        <begin position="124"/>
        <end position="222"/>
    </location>
</feature>
<dbReference type="PROSITE" id="PS51755">
    <property type="entry name" value="OMPR_PHOB"/>
    <property type="match status" value="1"/>
</dbReference>
<reference evidence="12" key="1">
    <citation type="submission" date="2020-10" db="EMBL/GenBank/DDBJ databases">
        <authorList>
            <person name="Gilroy R."/>
        </authorList>
    </citation>
    <scope>NUCLEOTIDE SEQUENCE</scope>
    <source>
        <strain evidence="12">13766</strain>
    </source>
</reference>
<evidence type="ECO:0000256" key="5">
    <source>
        <dbReference type="ARBA" id="ARBA00023125"/>
    </source>
</evidence>
<sequence length="224" mass="24638">MKILVAEDDTSLRKALVSILTKSQYSVDAVDNGGDALDYLRSGLYDAAVLDIMMPVMDGVSVLVQARKEGCGMPVLLLTAKSEVDDKVTGLDAGANDYLTKPFDMRELLARLRVLTRKGDVQQTSILVCGNTSLNTQAFELSAPGGSYTLASKEYQTMLFLMRNQGIVLSATQFLDNIWDVDSRAGENTVWTYISYLRRKLEAIGSNLQIRTMRGAGYILEVHP</sequence>
<proteinExistence type="predicted"/>
<keyword evidence="5 9" id="KW-0238">DNA-binding</keyword>
<keyword evidence="6" id="KW-0804">Transcription</keyword>
<dbReference type="InterPro" id="IPR011006">
    <property type="entry name" value="CheY-like_superfamily"/>
</dbReference>
<keyword evidence="4" id="KW-0805">Transcription regulation</keyword>
<name>A0A9D1G2K7_9FIRM</name>
<evidence type="ECO:0000256" key="4">
    <source>
        <dbReference type="ARBA" id="ARBA00023015"/>
    </source>
</evidence>
<dbReference type="PROSITE" id="PS50110">
    <property type="entry name" value="RESPONSE_REGULATORY"/>
    <property type="match status" value="1"/>
</dbReference>
<dbReference type="Pfam" id="PF00486">
    <property type="entry name" value="Trans_reg_C"/>
    <property type="match status" value="1"/>
</dbReference>
<comment type="caution">
    <text evidence="12">The sequence shown here is derived from an EMBL/GenBank/DDBJ whole genome shotgun (WGS) entry which is preliminary data.</text>
</comment>
<evidence type="ECO:0000256" key="3">
    <source>
        <dbReference type="ARBA" id="ARBA00023012"/>
    </source>
</evidence>
<dbReference type="GO" id="GO:0032993">
    <property type="term" value="C:protein-DNA complex"/>
    <property type="evidence" value="ECO:0007669"/>
    <property type="project" value="TreeGrafter"/>
</dbReference>
<dbReference type="InterPro" id="IPR001867">
    <property type="entry name" value="OmpR/PhoB-type_DNA-bd"/>
</dbReference>
<keyword evidence="2 8" id="KW-0597">Phosphoprotein</keyword>
<keyword evidence="3" id="KW-0902">Two-component regulatory system</keyword>
<evidence type="ECO:0000256" key="7">
    <source>
        <dbReference type="ARBA" id="ARBA00024867"/>
    </source>
</evidence>
<dbReference type="Gene3D" id="6.10.250.690">
    <property type="match status" value="1"/>
</dbReference>
<dbReference type="InterPro" id="IPR039420">
    <property type="entry name" value="WalR-like"/>
</dbReference>
<dbReference type="GO" id="GO:0006355">
    <property type="term" value="P:regulation of DNA-templated transcription"/>
    <property type="evidence" value="ECO:0007669"/>
    <property type="project" value="InterPro"/>
</dbReference>
<evidence type="ECO:0000259" key="10">
    <source>
        <dbReference type="PROSITE" id="PS50110"/>
    </source>
</evidence>
<dbReference type="Gene3D" id="3.40.50.2300">
    <property type="match status" value="1"/>
</dbReference>
<dbReference type="PANTHER" id="PTHR48111:SF1">
    <property type="entry name" value="TWO-COMPONENT RESPONSE REGULATOR ORR33"/>
    <property type="match status" value="1"/>
</dbReference>
<dbReference type="SMART" id="SM00862">
    <property type="entry name" value="Trans_reg_C"/>
    <property type="match status" value="1"/>
</dbReference>
<dbReference type="EMBL" id="DVJN01000237">
    <property type="protein sequence ID" value="HIS93827.1"/>
    <property type="molecule type" value="Genomic_DNA"/>
</dbReference>
<dbReference type="PANTHER" id="PTHR48111">
    <property type="entry name" value="REGULATOR OF RPOS"/>
    <property type="match status" value="1"/>
</dbReference>
<organism evidence="12 13">
    <name type="scientific">Candidatus Alectryocaccomicrobium excrementavium</name>
    <dbReference type="NCBI Taxonomy" id="2840668"/>
    <lineage>
        <taxon>Bacteria</taxon>
        <taxon>Bacillati</taxon>
        <taxon>Bacillota</taxon>
        <taxon>Clostridia</taxon>
        <taxon>Candidatus Alectryocaccomicrobium</taxon>
    </lineage>
</organism>
<dbReference type="Proteomes" id="UP000824140">
    <property type="component" value="Unassembled WGS sequence"/>
</dbReference>
<feature type="DNA-binding region" description="OmpR/PhoB-type" evidence="9">
    <location>
        <begin position="124"/>
        <end position="222"/>
    </location>
</feature>
<reference evidence="12" key="2">
    <citation type="journal article" date="2021" name="PeerJ">
        <title>Extensive microbial diversity within the chicken gut microbiome revealed by metagenomics and culture.</title>
        <authorList>
            <person name="Gilroy R."/>
            <person name="Ravi A."/>
            <person name="Getino M."/>
            <person name="Pursley I."/>
            <person name="Horton D.L."/>
            <person name="Alikhan N.F."/>
            <person name="Baker D."/>
            <person name="Gharbi K."/>
            <person name="Hall N."/>
            <person name="Watson M."/>
            <person name="Adriaenssens E.M."/>
            <person name="Foster-Nyarko E."/>
            <person name="Jarju S."/>
            <person name="Secka A."/>
            <person name="Antonio M."/>
            <person name="Oren A."/>
            <person name="Chaudhuri R.R."/>
            <person name="La Ragione R."/>
            <person name="Hildebrand F."/>
            <person name="Pallen M.J."/>
        </authorList>
    </citation>
    <scope>NUCLEOTIDE SEQUENCE</scope>
    <source>
        <strain evidence="12">13766</strain>
    </source>
</reference>
<evidence type="ECO:0000256" key="8">
    <source>
        <dbReference type="PROSITE-ProRule" id="PRU00169"/>
    </source>
</evidence>
<protein>
    <recommendedName>
        <fullName evidence="1">Stage 0 sporulation protein A homolog</fullName>
    </recommendedName>
</protein>
<dbReference type="Gene3D" id="1.10.10.10">
    <property type="entry name" value="Winged helix-like DNA-binding domain superfamily/Winged helix DNA-binding domain"/>
    <property type="match status" value="1"/>
</dbReference>
<feature type="modified residue" description="4-aspartylphosphate" evidence="8">
    <location>
        <position position="51"/>
    </location>
</feature>
<feature type="domain" description="Response regulatory" evidence="10">
    <location>
        <begin position="2"/>
        <end position="116"/>
    </location>
</feature>
<evidence type="ECO:0000256" key="9">
    <source>
        <dbReference type="PROSITE-ProRule" id="PRU01091"/>
    </source>
</evidence>
<dbReference type="AlphaFoldDB" id="A0A9D1G2K7"/>
<evidence type="ECO:0000256" key="6">
    <source>
        <dbReference type="ARBA" id="ARBA00023163"/>
    </source>
</evidence>
<dbReference type="InterPro" id="IPR036388">
    <property type="entry name" value="WH-like_DNA-bd_sf"/>
</dbReference>
<evidence type="ECO:0000259" key="11">
    <source>
        <dbReference type="PROSITE" id="PS51755"/>
    </source>
</evidence>
<dbReference type="GO" id="GO:0000156">
    <property type="term" value="F:phosphorelay response regulator activity"/>
    <property type="evidence" value="ECO:0007669"/>
    <property type="project" value="TreeGrafter"/>
</dbReference>
<comment type="function">
    <text evidence="7">May play the central regulatory role in sporulation. It may be an element of the effector pathway responsible for the activation of sporulation genes in response to nutritional stress. Spo0A may act in concert with spo0H (a sigma factor) to control the expression of some genes that are critical to the sporulation process.</text>
</comment>
<dbReference type="GO" id="GO:0000976">
    <property type="term" value="F:transcription cis-regulatory region binding"/>
    <property type="evidence" value="ECO:0007669"/>
    <property type="project" value="TreeGrafter"/>
</dbReference>
<dbReference type="GO" id="GO:0005829">
    <property type="term" value="C:cytosol"/>
    <property type="evidence" value="ECO:0007669"/>
    <property type="project" value="TreeGrafter"/>
</dbReference>
<dbReference type="InterPro" id="IPR016032">
    <property type="entry name" value="Sig_transdc_resp-reg_C-effctor"/>
</dbReference>
<evidence type="ECO:0000256" key="1">
    <source>
        <dbReference type="ARBA" id="ARBA00018672"/>
    </source>
</evidence>